<feature type="domain" description="Enoyl reductase (ER)" evidence="3">
    <location>
        <begin position="11"/>
        <end position="322"/>
    </location>
</feature>
<dbReference type="RefSeq" id="WP_146646212.1">
    <property type="nucleotide sequence ID" value="NZ_CP012333.1"/>
</dbReference>
<dbReference type="SMART" id="SM00829">
    <property type="entry name" value="PKS_ER"/>
    <property type="match status" value="1"/>
</dbReference>
<dbReference type="GO" id="GO:0003960">
    <property type="term" value="F:quinone reductase (NADPH) activity"/>
    <property type="evidence" value="ECO:0007669"/>
    <property type="project" value="InterPro"/>
</dbReference>
<dbReference type="InterPro" id="IPR020843">
    <property type="entry name" value="ER"/>
</dbReference>
<protein>
    <submittedName>
        <fullName evidence="4">Quinone oxidoreductase</fullName>
    </submittedName>
</protein>
<evidence type="ECO:0000256" key="1">
    <source>
        <dbReference type="ARBA" id="ARBA00022857"/>
    </source>
</evidence>
<dbReference type="SUPFAM" id="SSF51735">
    <property type="entry name" value="NAD(P)-binding Rossmann-fold domains"/>
    <property type="match status" value="1"/>
</dbReference>
<dbReference type="NCBIfam" id="NF008024">
    <property type="entry name" value="PRK10754.1"/>
    <property type="match status" value="1"/>
</dbReference>
<proteinExistence type="predicted"/>
<dbReference type="EMBL" id="CP012333">
    <property type="protein sequence ID" value="AKU94651.1"/>
    <property type="molecule type" value="Genomic_DNA"/>
</dbReference>
<sequence>MNHAIRFHQTGGPEVLRWESVDLAPPEPGEVRVRHTAIGLNFIDTYHRSGLYPVALPSGLGSEAAGIVEDLGPGVRGFSIGDRVTYASGPLGAYAEVRNVPASVLVKIPQGVDDKVAAAVMLKGMTAQYLVRRTYEVKRGDTILVHAAAGGVGLILCQWAKHLGATVIGTVGSEEKAKLAREHGCDHVLLYRTENVPERVRELTNGVGVPVVYDSVGKDTFAMSLDSLRLRGLMVTFGNSSGAVGPIDPRVLAQKGSLYLTRPTLATYIHDRAELEATAGELLDLVAKGVLRVNVSQTYHLRDAERAHRDLEARKTTGSTVLLP</sequence>
<dbReference type="FunFam" id="3.40.50.720:FF:000053">
    <property type="entry name" value="Quinone oxidoreductase 1"/>
    <property type="match status" value="1"/>
</dbReference>
<keyword evidence="1" id="KW-0521">NADP</keyword>
<dbReference type="SUPFAM" id="SSF50129">
    <property type="entry name" value="GroES-like"/>
    <property type="match status" value="1"/>
</dbReference>
<name>A0A0K1PML4_9BACT</name>
<dbReference type="GO" id="GO:0035925">
    <property type="term" value="F:mRNA 3'-UTR AU-rich region binding"/>
    <property type="evidence" value="ECO:0007669"/>
    <property type="project" value="TreeGrafter"/>
</dbReference>
<accession>A0A0K1PML4</accession>
<dbReference type="GO" id="GO:0008270">
    <property type="term" value="F:zinc ion binding"/>
    <property type="evidence" value="ECO:0007669"/>
    <property type="project" value="InterPro"/>
</dbReference>
<dbReference type="AlphaFoldDB" id="A0A0K1PML4"/>
<evidence type="ECO:0000313" key="5">
    <source>
        <dbReference type="Proteomes" id="UP000064967"/>
    </source>
</evidence>
<dbReference type="InterPro" id="IPR013154">
    <property type="entry name" value="ADH-like_N"/>
</dbReference>
<dbReference type="Pfam" id="PF08240">
    <property type="entry name" value="ADH_N"/>
    <property type="match status" value="1"/>
</dbReference>
<evidence type="ECO:0000313" key="4">
    <source>
        <dbReference type="EMBL" id="AKU94651.1"/>
    </source>
</evidence>
<dbReference type="PANTHER" id="PTHR48106:SF13">
    <property type="entry name" value="QUINONE OXIDOREDUCTASE-RELATED"/>
    <property type="match status" value="1"/>
</dbReference>
<dbReference type="PROSITE" id="PS01162">
    <property type="entry name" value="QOR_ZETA_CRYSTAL"/>
    <property type="match status" value="1"/>
</dbReference>
<dbReference type="InterPro" id="IPR011032">
    <property type="entry name" value="GroES-like_sf"/>
</dbReference>
<gene>
    <name evidence="4" type="ORF">AKJ09_01315</name>
</gene>
<dbReference type="Pfam" id="PF00107">
    <property type="entry name" value="ADH_zinc_N"/>
    <property type="match status" value="1"/>
</dbReference>
<dbReference type="InterPro" id="IPR047618">
    <property type="entry name" value="QOR-like"/>
</dbReference>
<organism evidence="4 5">
    <name type="scientific">Labilithrix luteola</name>
    <dbReference type="NCBI Taxonomy" id="1391654"/>
    <lineage>
        <taxon>Bacteria</taxon>
        <taxon>Pseudomonadati</taxon>
        <taxon>Myxococcota</taxon>
        <taxon>Polyangia</taxon>
        <taxon>Polyangiales</taxon>
        <taxon>Labilitrichaceae</taxon>
        <taxon>Labilithrix</taxon>
    </lineage>
</organism>
<dbReference type="OrthoDB" id="9808651at2"/>
<dbReference type="KEGG" id="llu:AKJ09_01315"/>
<dbReference type="PATRIC" id="fig|1391654.3.peg.1331"/>
<keyword evidence="5" id="KW-1185">Reference proteome</keyword>
<dbReference type="Gene3D" id="3.40.50.720">
    <property type="entry name" value="NAD(P)-binding Rossmann-like Domain"/>
    <property type="match status" value="1"/>
</dbReference>
<dbReference type="InterPro" id="IPR002364">
    <property type="entry name" value="Quin_OxRdtase/zeta-crystal_CS"/>
</dbReference>
<dbReference type="InterPro" id="IPR036291">
    <property type="entry name" value="NAD(P)-bd_dom_sf"/>
</dbReference>
<dbReference type="STRING" id="1391654.AKJ09_01315"/>
<dbReference type="Gene3D" id="3.90.180.10">
    <property type="entry name" value="Medium-chain alcohol dehydrogenases, catalytic domain"/>
    <property type="match status" value="1"/>
</dbReference>
<keyword evidence="2" id="KW-0560">Oxidoreductase</keyword>
<dbReference type="GO" id="GO:0070402">
    <property type="term" value="F:NADPH binding"/>
    <property type="evidence" value="ECO:0007669"/>
    <property type="project" value="TreeGrafter"/>
</dbReference>
<dbReference type="PANTHER" id="PTHR48106">
    <property type="entry name" value="QUINONE OXIDOREDUCTASE PIG3-RELATED"/>
    <property type="match status" value="1"/>
</dbReference>
<dbReference type="Proteomes" id="UP000064967">
    <property type="component" value="Chromosome"/>
</dbReference>
<reference evidence="4 5" key="1">
    <citation type="submission" date="2015-08" db="EMBL/GenBank/DDBJ databases">
        <authorList>
            <person name="Babu N.S."/>
            <person name="Beckwith C.J."/>
            <person name="Beseler K.G."/>
            <person name="Brison A."/>
            <person name="Carone J.V."/>
            <person name="Caskin T.P."/>
            <person name="Diamond M."/>
            <person name="Durham M.E."/>
            <person name="Foxe J.M."/>
            <person name="Go M."/>
            <person name="Henderson B.A."/>
            <person name="Jones I.B."/>
            <person name="McGettigan J.A."/>
            <person name="Micheletti S.J."/>
            <person name="Nasrallah M.E."/>
            <person name="Ortiz D."/>
            <person name="Piller C.R."/>
            <person name="Privatt S.R."/>
            <person name="Schneider S.L."/>
            <person name="Sharp S."/>
            <person name="Smith T.C."/>
            <person name="Stanton J.D."/>
            <person name="Ullery H.E."/>
            <person name="Wilson R.J."/>
            <person name="Serrano M.G."/>
            <person name="Buck G."/>
            <person name="Lee V."/>
            <person name="Wang Y."/>
            <person name="Carvalho R."/>
            <person name="Voegtly L."/>
            <person name="Shi R."/>
            <person name="Duckworth R."/>
            <person name="Johnson A."/>
            <person name="Loviza R."/>
            <person name="Walstead R."/>
            <person name="Shah Z."/>
            <person name="Kiflezghi M."/>
            <person name="Wade K."/>
            <person name="Ball S.L."/>
            <person name="Bradley K.W."/>
            <person name="Asai D.J."/>
            <person name="Bowman C.A."/>
            <person name="Russell D.A."/>
            <person name="Pope W.H."/>
            <person name="Jacobs-Sera D."/>
            <person name="Hendrix R.W."/>
            <person name="Hatfull G.F."/>
        </authorList>
    </citation>
    <scope>NUCLEOTIDE SEQUENCE [LARGE SCALE GENOMIC DNA]</scope>
    <source>
        <strain evidence="4 5">DSM 27648</strain>
    </source>
</reference>
<evidence type="ECO:0000256" key="2">
    <source>
        <dbReference type="ARBA" id="ARBA00023002"/>
    </source>
</evidence>
<dbReference type="GO" id="GO:0005829">
    <property type="term" value="C:cytosol"/>
    <property type="evidence" value="ECO:0007669"/>
    <property type="project" value="TreeGrafter"/>
</dbReference>
<dbReference type="CDD" id="cd05286">
    <property type="entry name" value="QOR2"/>
    <property type="match status" value="1"/>
</dbReference>
<dbReference type="InterPro" id="IPR013149">
    <property type="entry name" value="ADH-like_C"/>
</dbReference>
<evidence type="ECO:0000259" key="3">
    <source>
        <dbReference type="SMART" id="SM00829"/>
    </source>
</evidence>